<evidence type="ECO:0000256" key="1">
    <source>
        <dbReference type="ARBA" id="ARBA00004170"/>
    </source>
</evidence>
<dbReference type="GO" id="GO:0005737">
    <property type="term" value="C:cytoplasm"/>
    <property type="evidence" value="ECO:0007669"/>
    <property type="project" value="UniProtKB-SubCell"/>
</dbReference>
<evidence type="ECO:0000256" key="22">
    <source>
        <dbReference type="ARBA" id="ARBA00048074"/>
    </source>
</evidence>
<keyword evidence="10" id="KW-0443">Lipid metabolism</keyword>
<dbReference type="Pfam" id="PF03061">
    <property type="entry name" value="4HBT"/>
    <property type="match status" value="1"/>
</dbReference>
<evidence type="ECO:0000256" key="10">
    <source>
        <dbReference type="ARBA" id="ARBA00023098"/>
    </source>
</evidence>
<evidence type="ECO:0000256" key="19">
    <source>
        <dbReference type="ARBA" id="ARBA00047588"/>
    </source>
</evidence>
<comment type="catalytic activity">
    <reaction evidence="19">
        <text>octanoyl-CoA + H2O = octanoate + CoA + H(+)</text>
        <dbReference type="Rhea" id="RHEA:30143"/>
        <dbReference type="ChEBI" id="CHEBI:15377"/>
        <dbReference type="ChEBI" id="CHEBI:15378"/>
        <dbReference type="ChEBI" id="CHEBI:25646"/>
        <dbReference type="ChEBI" id="CHEBI:57287"/>
        <dbReference type="ChEBI" id="CHEBI:57386"/>
    </reaction>
    <physiologicalReaction direction="left-to-right" evidence="19">
        <dbReference type="Rhea" id="RHEA:30144"/>
    </physiologicalReaction>
</comment>
<dbReference type="GO" id="GO:0016787">
    <property type="term" value="F:hydrolase activity"/>
    <property type="evidence" value="ECO:0007669"/>
    <property type="project" value="UniProtKB-KW"/>
</dbReference>
<evidence type="ECO:0000256" key="2">
    <source>
        <dbReference type="ARBA" id="ARBA00004496"/>
    </source>
</evidence>
<keyword evidence="11" id="KW-0472">Membrane</keyword>
<evidence type="ECO:0000256" key="3">
    <source>
        <dbReference type="ARBA" id="ARBA00004632"/>
    </source>
</evidence>
<evidence type="ECO:0000256" key="16">
    <source>
        <dbReference type="ARBA" id="ARBA00038848"/>
    </source>
</evidence>
<proteinExistence type="inferred from homology"/>
<comment type="catalytic activity">
    <reaction evidence="13">
        <text>(5Z,8Z,11Z,14Z)-eicosatetraenoyl-CoA + H2O = (5Z,8Z,11Z,14Z)-eicosatetraenoate + CoA + H(+)</text>
        <dbReference type="Rhea" id="RHEA:40151"/>
        <dbReference type="ChEBI" id="CHEBI:15377"/>
        <dbReference type="ChEBI" id="CHEBI:15378"/>
        <dbReference type="ChEBI" id="CHEBI:32395"/>
        <dbReference type="ChEBI" id="CHEBI:57287"/>
        <dbReference type="ChEBI" id="CHEBI:57368"/>
    </reaction>
    <physiologicalReaction direction="left-to-right" evidence="13">
        <dbReference type="Rhea" id="RHEA:40152"/>
    </physiologicalReaction>
</comment>
<evidence type="ECO:0000256" key="14">
    <source>
        <dbReference type="ARBA" id="ARBA00037002"/>
    </source>
</evidence>
<dbReference type="Gene3D" id="3.10.129.10">
    <property type="entry name" value="Hotdog Thioesterase"/>
    <property type="match status" value="1"/>
</dbReference>
<dbReference type="InterPro" id="IPR006683">
    <property type="entry name" value="Thioestr_dom"/>
</dbReference>
<keyword evidence="5" id="KW-0963">Cytoplasm</keyword>
<evidence type="ECO:0000259" key="24">
    <source>
        <dbReference type="Pfam" id="PF03061"/>
    </source>
</evidence>
<dbReference type="CDD" id="cd03443">
    <property type="entry name" value="PaaI_thioesterase"/>
    <property type="match status" value="1"/>
</dbReference>
<comment type="catalytic activity">
    <reaction evidence="14">
        <text>(9Z)-octadecenoyl-CoA + H2O = (9Z)-octadecenoate + CoA + H(+)</text>
        <dbReference type="Rhea" id="RHEA:40139"/>
        <dbReference type="ChEBI" id="CHEBI:15377"/>
        <dbReference type="ChEBI" id="CHEBI:15378"/>
        <dbReference type="ChEBI" id="CHEBI:30823"/>
        <dbReference type="ChEBI" id="CHEBI:57287"/>
        <dbReference type="ChEBI" id="CHEBI:57387"/>
    </reaction>
    <physiologicalReaction direction="left-to-right" evidence="14">
        <dbReference type="Rhea" id="RHEA:40140"/>
    </physiologicalReaction>
</comment>
<accession>A0A6N3BPU6</accession>
<dbReference type="GO" id="GO:0016020">
    <property type="term" value="C:membrane"/>
    <property type="evidence" value="ECO:0007669"/>
    <property type="project" value="UniProtKB-SubCell"/>
</dbReference>
<keyword evidence="9" id="KW-0809">Transit peptide</keyword>
<comment type="catalytic activity">
    <reaction evidence="23">
        <text>tetradecanoyl-CoA + H2O = tetradecanoate + CoA + H(+)</text>
        <dbReference type="Rhea" id="RHEA:40119"/>
        <dbReference type="ChEBI" id="CHEBI:15377"/>
        <dbReference type="ChEBI" id="CHEBI:15378"/>
        <dbReference type="ChEBI" id="CHEBI:30807"/>
        <dbReference type="ChEBI" id="CHEBI:57287"/>
        <dbReference type="ChEBI" id="CHEBI:57385"/>
    </reaction>
    <physiologicalReaction direction="left-to-right" evidence="23">
        <dbReference type="Rhea" id="RHEA:40120"/>
    </physiologicalReaction>
</comment>
<dbReference type="GO" id="GO:0006631">
    <property type="term" value="P:fatty acid metabolic process"/>
    <property type="evidence" value="ECO:0007669"/>
    <property type="project" value="UniProtKB-KW"/>
</dbReference>
<gene>
    <name evidence="25" type="ORF">IBLFYP30_01634</name>
</gene>
<keyword evidence="8" id="KW-0276">Fatty acid metabolism</keyword>
<dbReference type="EC" id="3.1.2.2" evidence="16"/>
<evidence type="ECO:0000256" key="17">
    <source>
        <dbReference type="ARBA" id="ARBA00040123"/>
    </source>
</evidence>
<keyword evidence="6" id="KW-0053">Apoptosis</keyword>
<sequence length="170" mass="18949">MKYKVLKKQNSSKTCLVCGVKNDLGLKARFYQLENGELASIFNSKEFHQSYPGRVHGGISAAILDETIGRAISVSDETVWGVTGSLELRYKKTVPIDCDLITVARVTRDTRKLFEGEGEIILPNGEIAVTAKAKYVKMPIDQIADECDMAEEWLPIPDDEPVEYIEIPGR</sequence>
<evidence type="ECO:0000256" key="18">
    <source>
        <dbReference type="ARBA" id="ARBA00043210"/>
    </source>
</evidence>
<reference evidence="25" key="1">
    <citation type="submission" date="2019-11" db="EMBL/GenBank/DDBJ databases">
        <authorList>
            <person name="Feng L."/>
        </authorList>
    </citation>
    <scope>NUCLEOTIDE SEQUENCE</scope>
    <source>
        <strain evidence="25">IbartlettiiLFYP30</strain>
    </source>
</reference>
<dbReference type="AlphaFoldDB" id="A0A6N3BPU6"/>
<protein>
    <recommendedName>
        <fullName evidence="17">Acyl-coenzyme A thioesterase THEM4</fullName>
        <ecNumber evidence="16">3.1.2.2</ecNumber>
    </recommendedName>
    <alternativeName>
        <fullName evidence="18">Thioesterase superfamily member 4</fullName>
    </alternativeName>
</protein>
<comment type="subcellular location">
    <subcellularLocation>
        <location evidence="3">Cell projection</location>
        <location evidence="3">Ruffle membrane</location>
    </subcellularLocation>
    <subcellularLocation>
        <location evidence="2">Cytoplasm</location>
    </subcellularLocation>
    <subcellularLocation>
        <location evidence="1">Membrane</location>
        <topology evidence="1">Peripheral membrane protein</topology>
    </subcellularLocation>
</comment>
<keyword evidence="12" id="KW-0966">Cell projection</keyword>
<name>A0A6N3BPU6_9FIRM</name>
<keyword evidence="7" id="KW-0378">Hydrolase</keyword>
<dbReference type="EMBL" id="CACRUE010000026">
    <property type="protein sequence ID" value="VYU05952.1"/>
    <property type="molecule type" value="Genomic_DNA"/>
</dbReference>
<comment type="catalytic activity">
    <reaction evidence="21">
        <text>decanoyl-CoA + H2O = decanoate + CoA + H(+)</text>
        <dbReference type="Rhea" id="RHEA:40059"/>
        <dbReference type="ChEBI" id="CHEBI:15377"/>
        <dbReference type="ChEBI" id="CHEBI:15378"/>
        <dbReference type="ChEBI" id="CHEBI:27689"/>
        <dbReference type="ChEBI" id="CHEBI:57287"/>
        <dbReference type="ChEBI" id="CHEBI:61430"/>
    </reaction>
    <physiologicalReaction direction="left-to-right" evidence="21">
        <dbReference type="Rhea" id="RHEA:40060"/>
    </physiologicalReaction>
</comment>
<comment type="similarity">
    <text evidence="15">Belongs to the THEM4/THEM5 thioesterase family.</text>
</comment>
<evidence type="ECO:0000256" key="7">
    <source>
        <dbReference type="ARBA" id="ARBA00022801"/>
    </source>
</evidence>
<evidence type="ECO:0000256" key="15">
    <source>
        <dbReference type="ARBA" id="ARBA00038456"/>
    </source>
</evidence>
<dbReference type="PANTHER" id="PTHR12418:SF19">
    <property type="entry name" value="ACYL-COENZYME A THIOESTERASE THEM4"/>
    <property type="match status" value="1"/>
</dbReference>
<dbReference type="PANTHER" id="PTHR12418">
    <property type="entry name" value="ACYL-COENZYME A THIOESTERASE THEM4"/>
    <property type="match status" value="1"/>
</dbReference>
<evidence type="ECO:0000256" key="5">
    <source>
        <dbReference type="ARBA" id="ARBA00022490"/>
    </source>
</evidence>
<evidence type="ECO:0000256" key="11">
    <source>
        <dbReference type="ARBA" id="ARBA00023136"/>
    </source>
</evidence>
<evidence type="ECO:0000256" key="9">
    <source>
        <dbReference type="ARBA" id="ARBA00022946"/>
    </source>
</evidence>
<evidence type="ECO:0000256" key="8">
    <source>
        <dbReference type="ARBA" id="ARBA00022832"/>
    </source>
</evidence>
<evidence type="ECO:0000256" key="21">
    <source>
        <dbReference type="ARBA" id="ARBA00047969"/>
    </source>
</evidence>
<dbReference type="SUPFAM" id="SSF54637">
    <property type="entry name" value="Thioesterase/thiol ester dehydrase-isomerase"/>
    <property type="match status" value="1"/>
</dbReference>
<evidence type="ECO:0000256" key="20">
    <source>
        <dbReference type="ARBA" id="ARBA00047734"/>
    </source>
</evidence>
<evidence type="ECO:0000256" key="4">
    <source>
        <dbReference type="ARBA" id="ARBA00022475"/>
    </source>
</evidence>
<keyword evidence="4" id="KW-1003">Cell membrane</keyword>
<feature type="domain" description="Thioesterase" evidence="24">
    <location>
        <begin position="53"/>
        <end position="125"/>
    </location>
</feature>
<evidence type="ECO:0000256" key="6">
    <source>
        <dbReference type="ARBA" id="ARBA00022703"/>
    </source>
</evidence>
<dbReference type="InterPro" id="IPR029069">
    <property type="entry name" value="HotDog_dom_sf"/>
</dbReference>
<comment type="catalytic activity">
    <reaction evidence="20">
        <text>hexadecanoyl-CoA + H2O = hexadecanoate + CoA + H(+)</text>
        <dbReference type="Rhea" id="RHEA:16645"/>
        <dbReference type="ChEBI" id="CHEBI:7896"/>
        <dbReference type="ChEBI" id="CHEBI:15377"/>
        <dbReference type="ChEBI" id="CHEBI:15378"/>
        <dbReference type="ChEBI" id="CHEBI:57287"/>
        <dbReference type="ChEBI" id="CHEBI:57379"/>
        <dbReference type="EC" id="3.1.2.2"/>
    </reaction>
    <physiologicalReaction direction="left-to-right" evidence="20">
        <dbReference type="Rhea" id="RHEA:16646"/>
    </physiologicalReaction>
</comment>
<evidence type="ECO:0000256" key="12">
    <source>
        <dbReference type="ARBA" id="ARBA00023273"/>
    </source>
</evidence>
<organism evidence="25">
    <name type="scientific">Intestinibacter bartlettii</name>
    <dbReference type="NCBI Taxonomy" id="261299"/>
    <lineage>
        <taxon>Bacteria</taxon>
        <taxon>Bacillati</taxon>
        <taxon>Bacillota</taxon>
        <taxon>Clostridia</taxon>
        <taxon>Peptostreptococcales</taxon>
        <taxon>Peptostreptococcaceae</taxon>
        <taxon>Intestinibacter</taxon>
    </lineage>
</organism>
<comment type="catalytic activity">
    <reaction evidence="22">
        <text>dodecanoyl-CoA + H2O = dodecanoate + CoA + H(+)</text>
        <dbReference type="Rhea" id="RHEA:30135"/>
        <dbReference type="ChEBI" id="CHEBI:15377"/>
        <dbReference type="ChEBI" id="CHEBI:15378"/>
        <dbReference type="ChEBI" id="CHEBI:18262"/>
        <dbReference type="ChEBI" id="CHEBI:57287"/>
        <dbReference type="ChEBI" id="CHEBI:57375"/>
    </reaction>
    <physiologicalReaction direction="left-to-right" evidence="22">
        <dbReference type="Rhea" id="RHEA:30136"/>
    </physiologicalReaction>
</comment>
<evidence type="ECO:0000256" key="23">
    <source>
        <dbReference type="ARBA" id="ARBA00048180"/>
    </source>
</evidence>
<dbReference type="RefSeq" id="WP_024038501.1">
    <property type="nucleotide sequence ID" value="NZ_CACRUE010000026.1"/>
</dbReference>
<dbReference type="InterPro" id="IPR052365">
    <property type="entry name" value="THEM4/THEM5_acyl-CoA_thioest"/>
</dbReference>
<evidence type="ECO:0000256" key="13">
    <source>
        <dbReference type="ARBA" id="ARBA00035852"/>
    </source>
</evidence>
<evidence type="ECO:0000313" key="25">
    <source>
        <dbReference type="EMBL" id="VYU05952.1"/>
    </source>
</evidence>